<dbReference type="GO" id="GO:0051604">
    <property type="term" value="P:protein maturation"/>
    <property type="evidence" value="ECO:0007669"/>
    <property type="project" value="TreeGrafter"/>
</dbReference>
<protein>
    <submittedName>
        <fullName evidence="3">HypC/HybG/HupF family hydrogenase formation chaperone</fullName>
    </submittedName>
</protein>
<comment type="similarity">
    <text evidence="1">Belongs to the HupF/HypC family.</text>
</comment>
<dbReference type="PRINTS" id="PR00445">
    <property type="entry name" value="HUPFHYPC"/>
</dbReference>
<evidence type="ECO:0000313" key="4">
    <source>
        <dbReference type="Proteomes" id="UP000260943"/>
    </source>
</evidence>
<evidence type="ECO:0000256" key="1">
    <source>
        <dbReference type="ARBA" id="ARBA00006018"/>
    </source>
</evidence>
<reference evidence="3 4" key="1">
    <citation type="submission" date="2018-08" db="EMBL/GenBank/DDBJ databases">
        <title>A genome reference for cultivated species of the human gut microbiota.</title>
        <authorList>
            <person name="Zou Y."/>
            <person name="Xue W."/>
            <person name="Luo G."/>
        </authorList>
    </citation>
    <scope>NUCLEOTIDE SEQUENCE [LARGE SCALE GENOMIC DNA]</scope>
    <source>
        <strain evidence="3 4">TF08-14</strain>
    </source>
</reference>
<comment type="caution">
    <text evidence="3">The sequence shown here is derived from an EMBL/GenBank/DDBJ whole genome shotgun (WGS) entry which is preliminary data.</text>
</comment>
<proteinExistence type="inferred from homology"/>
<dbReference type="GO" id="GO:0005506">
    <property type="term" value="F:iron ion binding"/>
    <property type="evidence" value="ECO:0007669"/>
    <property type="project" value="TreeGrafter"/>
</dbReference>
<dbReference type="InterPro" id="IPR019812">
    <property type="entry name" value="Hydgase_assmbl_chp_CS"/>
</dbReference>
<evidence type="ECO:0000313" key="3">
    <source>
        <dbReference type="EMBL" id="RGL09504.1"/>
    </source>
</evidence>
<dbReference type="EMBL" id="QSRJ01000009">
    <property type="protein sequence ID" value="RGL09504.1"/>
    <property type="molecule type" value="Genomic_DNA"/>
</dbReference>
<dbReference type="GO" id="GO:1902670">
    <property type="term" value="F:carbon dioxide binding"/>
    <property type="evidence" value="ECO:0007669"/>
    <property type="project" value="TreeGrafter"/>
</dbReference>
<organism evidence="3 4">
    <name type="scientific">Collinsella tanakaei</name>
    <dbReference type="NCBI Taxonomy" id="626935"/>
    <lineage>
        <taxon>Bacteria</taxon>
        <taxon>Bacillati</taxon>
        <taxon>Actinomycetota</taxon>
        <taxon>Coriobacteriia</taxon>
        <taxon>Coriobacteriales</taxon>
        <taxon>Coriobacteriaceae</taxon>
        <taxon>Collinsella</taxon>
    </lineage>
</organism>
<dbReference type="SUPFAM" id="SSF159127">
    <property type="entry name" value="HupF/HypC-like"/>
    <property type="match status" value="1"/>
</dbReference>
<accession>A0A3E4QRQ6</accession>
<feature type="region of interest" description="Disordered" evidence="2">
    <location>
        <begin position="80"/>
        <end position="100"/>
    </location>
</feature>
<dbReference type="FunFam" id="2.30.30.140:FF:000022">
    <property type="entry name" value="Hydrogenase assembly chaperone HybG"/>
    <property type="match status" value="1"/>
</dbReference>
<dbReference type="NCBIfam" id="TIGR00074">
    <property type="entry name" value="hypC_hupF"/>
    <property type="match status" value="1"/>
</dbReference>
<evidence type="ECO:0000256" key="2">
    <source>
        <dbReference type="SAM" id="MobiDB-lite"/>
    </source>
</evidence>
<dbReference type="RefSeq" id="WP_117679912.1">
    <property type="nucleotide sequence ID" value="NZ_CAJJKC010000004.1"/>
</dbReference>
<dbReference type="Pfam" id="PF01455">
    <property type="entry name" value="HupF_HypC"/>
    <property type="match status" value="1"/>
</dbReference>
<gene>
    <name evidence="3" type="ORF">DXC81_07850</name>
</gene>
<dbReference type="PANTHER" id="PTHR35177">
    <property type="entry name" value="HYDROGENASE MATURATION FACTOR HYBG"/>
    <property type="match status" value="1"/>
</dbReference>
<dbReference type="Gene3D" id="2.30.30.140">
    <property type="match status" value="1"/>
</dbReference>
<dbReference type="PANTHER" id="PTHR35177:SF2">
    <property type="entry name" value="HYDROGENASE MATURATION FACTOR HYBG"/>
    <property type="match status" value="1"/>
</dbReference>
<dbReference type="PROSITE" id="PS01097">
    <property type="entry name" value="HUPF_HYPC"/>
    <property type="match status" value="1"/>
</dbReference>
<dbReference type="AlphaFoldDB" id="A0A3E4QRQ6"/>
<dbReference type="InterPro" id="IPR001109">
    <property type="entry name" value="Hydrogenase_HupF/HypC"/>
</dbReference>
<name>A0A3E4QRQ6_9ACTN</name>
<dbReference type="Proteomes" id="UP000260943">
    <property type="component" value="Unassembled WGS sequence"/>
</dbReference>
<sequence>MCLAVPGKILQINPLGRATVDMLGVQREVSLRLVPTAQVDDYVLVHAGFGIQVIDPAEAEETLRLVRELPDLFDEDLAQAEAAEELSTQAEPSLDDGGAA</sequence>